<name>A0A7L7LEA5_9BACT</name>
<dbReference type="Pfam" id="PF00293">
    <property type="entry name" value="NUDIX"/>
    <property type="match status" value="1"/>
</dbReference>
<dbReference type="Gene3D" id="6.10.250.1120">
    <property type="match status" value="1"/>
</dbReference>
<dbReference type="InterPro" id="IPR015797">
    <property type="entry name" value="NUDIX_hydrolase-like_dom_sf"/>
</dbReference>
<dbReference type="RefSeq" id="WP_182413542.1">
    <property type="nucleotide sequence ID" value="NZ_CP055153.1"/>
</dbReference>
<dbReference type="Pfam" id="PF12535">
    <property type="entry name" value="Nudix_N"/>
    <property type="match status" value="1"/>
</dbReference>
<dbReference type="PANTHER" id="PTHR43736:SF1">
    <property type="entry name" value="DIHYDRONEOPTERIN TRIPHOSPHATE DIPHOSPHATASE"/>
    <property type="match status" value="1"/>
</dbReference>
<reference evidence="2 3" key="2">
    <citation type="submission" date="2020-08" db="EMBL/GenBank/DDBJ databases">
        <title>Adhaeribacter dokdonensis sp. nov., isolated from the rhizosphere of Elymus tsukushiensis, a plant native to the Dokdo Islands, Republic of Korea.</title>
        <authorList>
            <person name="Ghim S.Y."/>
        </authorList>
    </citation>
    <scope>NUCLEOTIDE SEQUENCE [LARGE SCALE GENOMIC DNA]</scope>
    <source>
        <strain evidence="2 3">KUDC8001</strain>
    </source>
</reference>
<dbReference type="GO" id="GO:0016787">
    <property type="term" value="F:hydrolase activity"/>
    <property type="evidence" value="ECO:0007669"/>
    <property type="project" value="UniProtKB-KW"/>
</dbReference>
<dbReference type="InterPro" id="IPR000086">
    <property type="entry name" value="NUDIX_hydrolase_dom"/>
</dbReference>
<proteinExistence type="predicted"/>
<dbReference type="InterPro" id="IPR059176">
    <property type="entry name" value="UDP-X_N"/>
</dbReference>
<feature type="domain" description="Nudix hydrolase" evidence="1">
    <location>
        <begin position="71"/>
        <end position="199"/>
    </location>
</feature>
<keyword evidence="2" id="KW-0378">Hydrolase</keyword>
<dbReference type="KEGG" id="add:HUW48_25125"/>
<organism evidence="2 3">
    <name type="scientific">Adhaeribacter radiodurans</name>
    <dbReference type="NCBI Taxonomy" id="2745197"/>
    <lineage>
        <taxon>Bacteria</taxon>
        <taxon>Pseudomonadati</taxon>
        <taxon>Bacteroidota</taxon>
        <taxon>Cytophagia</taxon>
        <taxon>Cytophagales</taxon>
        <taxon>Hymenobacteraceae</taxon>
        <taxon>Adhaeribacter</taxon>
    </lineage>
</organism>
<dbReference type="PROSITE" id="PS51462">
    <property type="entry name" value="NUDIX"/>
    <property type="match status" value="1"/>
</dbReference>
<dbReference type="CDD" id="cd04672">
    <property type="entry name" value="NUDIX_CDP-Chase_like"/>
    <property type="match status" value="1"/>
</dbReference>
<keyword evidence="3" id="KW-1185">Reference proteome</keyword>
<reference evidence="2 3" key="1">
    <citation type="submission" date="2020-06" db="EMBL/GenBank/DDBJ databases">
        <authorList>
            <person name="Hwang Y.J."/>
        </authorList>
    </citation>
    <scope>NUCLEOTIDE SEQUENCE [LARGE SCALE GENOMIC DNA]</scope>
    <source>
        <strain evidence="2 3">KUDC8001</strain>
    </source>
</reference>
<sequence>MSLTEASEKWLAFAKRVQAIAQAGLTYAVNDYDTERYEELRAISVEIMQELSGEDPDKIRALFTNENGYQTPKVDVRAVVFRENKILLVHEKIDNCWSLPGGWADVGYSASEVAVKETREEAGLEVKPIRLLAILDKKHHPHPPSPYHTYKIFILCKAIGGSLQQGMETLDVGFFDRNNLPPLSLERNTDSQVQILFEYLENPEKEVYFD</sequence>
<dbReference type="Proteomes" id="UP000514509">
    <property type="component" value="Chromosome"/>
</dbReference>
<dbReference type="EMBL" id="CP055153">
    <property type="protein sequence ID" value="QMU31103.1"/>
    <property type="molecule type" value="Genomic_DNA"/>
</dbReference>
<protein>
    <submittedName>
        <fullName evidence="2">NUDIX hydrolase</fullName>
    </submittedName>
</protein>
<dbReference type="Gene3D" id="3.90.79.10">
    <property type="entry name" value="Nucleoside Triphosphate Pyrophosphohydrolase"/>
    <property type="match status" value="1"/>
</dbReference>
<dbReference type="SUPFAM" id="SSF55811">
    <property type="entry name" value="Nudix"/>
    <property type="match status" value="1"/>
</dbReference>
<accession>A0A7L7LEA5</accession>
<evidence type="ECO:0000259" key="1">
    <source>
        <dbReference type="PROSITE" id="PS51462"/>
    </source>
</evidence>
<evidence type="ECO:0000313" key="2">
    <source>
        <dbReference type="EMBL" id="QMU31103.1"/>
    </source>
</evidence>
<dbReference type="AlphaFoldDB" id="A0A7L7LEA5"/>
<gene>
    <name evidence="2" type="ORF">HUW48_25125</name>
</gene>
<dbReference type="PANTHER" id="PTHR43736">
    <property type="entry name" value="ADP-RIBOSE PYROPHOSPHATASE"/>
    <property type="match status" value="1"/>
</dbReference>
<evidence type="ECO:0000313" key="3">
    <source>
        <dbReference type="Proteomes" id="UP000514509"/>
    </source>
</evidence>